<accession>A0A839H959</accession>
<dbReference type="AlphaFoldDB" id="A0A839H959"/>
<evidence type="ECO:0000313" key="3">
    <source>
        <dbReference type="Proteomes" id="UP000548632"/>
    </source>
</evidence>
<protein>
    <submittedName>
        <fullName evidence="2">DUF5615 family PIN-like protein</fullName>
    </submittedName>
</protein>
<dbReference type="Pfam" id="PF18480">
    <property type="entry name" value="DUF5615"/>
    <property type="match status" value="1"/>
</dbReference>
<evidence type="ECO:0000259" key="1">
    <source>
        <dbReference type="Pfam" id="PF18480"/>
    </source>
</evidence>
<evidence type="ECO:0000313" key="2">
    <source>
        <dbReference type="EMBL" id="MBB1125591.1"/>
    </source>
</evidence>
<organism evidence="2 3">
    <name type="scientific">Thiospirillum jenense</name>
    <dbReference type="NCBI Taxonomy" id="1653858"/>
    <lineage>
        <taxon>Bacteria</taxon>
        <taxon>Pseudomonadati</taxon>
        <taxon>Pseudomonadota</taxon>
        <taxon>Gammaproteobacteria</taxon>
        <taxon>Chromatiales</taxon>
        <taxon>Chromatiaceae</taxon>
        <taxon>Thiospirillum</taxon>
    </lineage>
</organism>
<dbReference type="InterPro" id="IPR041049">
    <property type="entry name" value="DUF5615"/>
</dbReference>
<sequence>MRFLVDAQLPPALARWLSERGHEAAHVLDLGLLTASDQTIWMHACKTDAVLITKDQDFVTFLSINLNGTAVVWVRTGNTTRRELLTWFDKVLPSIEQALAAGETLIEISPLEKH</sequence>
<reference evidence="2 3" key="1">
    <citation type="journal article" date="2020" name="Arch. Microbiol.">
        <title>The genome sequence of the giant phototrophic gammaproteobacterium Thiospirillum jenense gives insight into its physiological properties and phylogenetic relationships.</title>
        <authorList>
            <person name="Imhoff J.F."/>
            <person name="Meyer T.E."/>
            <person name="Kyndt J.A."/>
        </authorList>
    </citation>
    <scope>NUCLEOTIDE SEQUENCE [LARGE SCALE GENOMIC DNA]</scope>
    <source>
        <strain evidence="2 3">DSM 216</strain>
    </source>
</reference>
<proteinExistence type="predicted"/>
<dbReference type="RefSeq" id="WP_182583098.1">
    <property type="nucleotide sequence ID" value="NZ_JABVCQ010000008.1"/>
</dbReference>
<dbReference type="Proteomes" id="UP000548632">
    <property type="component" value="Unassembled WGS sequence"/>
</dbReference>
<keyword evidence="3" id="KW-1185">Reference proteome</keyword>
<dbReference type="EMBL" id="JABVCQ010000008">
    <property type="protein sequence ID" value="MBB1125591.1"/>
    <property type="molecule type" value="Genomic_DNA"/>
</dbReference>
<name>A0A839H959_9GAMM</name>
<gene>
    <name evidence="2" type="ORF">HUK38_05005</name>
</gene>
<comment type="caution">
    <text evidence="2">The sequence shown here is derived from an EMBL/GenBank/DDBJ whole genome shotgun (WGS) entry which is preliminary data.</text>
</comment>
<feature type="domain" description="DUF5615" evidence="1">
    <location>
        <begin position="1"/>
        <end position="103"/>
    </location>
</feature>